<dbReference type="PROSITE" id="PS51900">
    <property type="entry name" value="CB"/>
    <property type="match status" value="1"/>
</dbReference>
<dbReference type="Pfam" id="PF00589">
    <property type="entry name" value="Phage_integrase"/>
    <property type="match status" value="1"/>
</dbReference>
<evidence type="ECO:0000259" key="7">
    <source>
        <dbReference type="PROSITE" id="PS51900"/>
    </source>
</evidence>
<keyword evidence="4" id="KW-0233">DNA recombination</keyword>
<keyword evidence="2" id="KW-0229">DNA integration</keyword>
<proteinExistence type="inferred from homology"/>
<dbReference type="Pfam" id="PF14657">
    <property type="entry name" value="Arm-DNA-bind_4"/>
    <property type="match status" value="1"/>
</dbReference>
<dbReference type="CDD" id="cd01189">
    <property type="entry name" value="INT_ICEBs1_C_like"/>
    <property type="match status" value="1"/>
</dbReference>
<dbReference type="Gene3D" id="1.10.150.130">
    <property type="match status" value="1"/>
</dbReference>
<gene>
    <name evidence="8" type="ORF">HCJ59_05665</name>
</gene>
<evidence type="ECO:0000256" key="3">
    <source>
        <dbReference type="ARBA" id="ARBA00023125"/>
    </source>
</evidence>
<accession>A0ABR6SVF4</accession>
<dbReference type="InterPro" id="IPR013762">
    <property type="entry name" value="Integrase-like_cat_sf"/>
</dbReference>
<dbReference type="InterPro" id="IPR004107">
    <property type="entry name" value="Integrase_SAM-like_N"/>
</dbReference>
<reference evidence="8 9" key="1">
    <citation type="submission" date="2020-03" db="EMBL/GenBank/DDBJ databases">
        <title>Soil Listeria distribution.</title>
        <authorList>
            <person name="Liao J."/>
            <person name="Wiedmann M."/>
        </authorList>
    </citation>
    <scope>NUCLEOTIDE SEQUENCE [LARGE SCALE GENOMIC DNA]</scope>
    <source>
        <strain evidence="8 9">FSL L7-1515</strain>
    </source>
</reference>
<dbReference type="InterPro" id="IPR011010">
    <property type="entry name" value="DNA_brk_join_enz"/>
</dbReference>
<evidence type="ECO:0000256" key="4">
    <source>
        <dbReference type="ARBA" id="ARBA00023172"/>
    </source>
</evidence>
<evidence type="ECO:0000256" key="2">
    <source>
        <dbReference type="ARBA" id="ARBA00022908"/>
    </source>
</evidence>
<keyword evidence="3 5" id="KW-0238">DNA-binding</keyword>
<dbReference type="PROSITE" id="PS51898">
    <property type="entry name" value="TYR_RECOMBINASE"/>
    <property type="match status" value="1"/>
</dbReference>
<evidence type="ECO:0000256" key="5">
    <source>
        <dbReference type="PROSITE-ProRule" id="PRU01248"/>
    </source>
</evidence>
<name>A0ABR6SVF4_9LIST</name>
<evidence type="ECO:0000313" key="8">
    <source>
        <dbReference type="EMBL" id="MBC1509378.1"/>
    </source>
</evidence>
<dbReference type="InterPro" id="IPR050090">
    <property type="entry name" value="Tyrosine_recombinase_XerCD"/>
</dbReference>
<dbReference type="PANTHER" id="PTHR30349:SF64">
    <property type="entry name" value="PROPHAGE INTEGRASE INTD-RELATED"/>
    <property type="match status" value="1"/>
</dbReference>
<evidence type="ECO:0000259" key="6">
    <source>
        <dbReference type="PROSITE" id="PS51898"/>
    </source>
</evidence>
<dbReference type="InterPro" id="IPR010998">
    <property type="entry name" value="Integrase_recombinase_N"/>
</dbReference>
<evidence type="ECO:0000313" key="9">
    <source>
        <dbReference type="Proteomes" id="UP000587800"/>
    </source>
</evidence>
<organism evidence="8 9">
    <name type="scientific">Listeria immobilis</name>
    <dbReference type="NCBI Taxonomy" id="2713502"/>
    <lineage>
        <taxon>Bacteria</taxon>
        <taxon>Bacillati</taxon>
        <taxon>Bacillota</taxon>
        <taxon>Bacilli</taxon>
        <taxon>Bacillales</taxon>
        <taxon>Listeriaceae</taxon>
        <taxon>Listeria</taxon>
    </lineage>
</organism>
<dbReference type="InterPro" id="IPR044068">
    <property type="entry name" value="CB"/>
</dbReference>
<dbReference type="SUPFAM" id="SSF56349">
    <property type="entry name" value="DNA breaking-rejoining enzymes"/>
    <property type="match status" value="1"/>
</dbReference>
<feature type="domain" description="Tyr recombinase" evidence="6">
    <location>
        <begin position="164"/>
        <end position="363"/>
    </location>
</feature>
<evidence type="ECO:0000256" key="1">
    <source>
        <dbReference type="ARBA" id="ARBA00008857"/>
    </source>
</evidence>
<protein>
    <submittedName>
        <fullName evidence="8">Site-specific integrase</fullName>
    </submittedName>
</protein>
<comment type="similarity">
    <text evidence="1">Belongs to the 'phage' integrase family.</text>
</comment>
<dbReference type="Gene3D" id="1.10.443.10">
    <property type="entry name" value="Intergrase catalytic core"/>
    <property type="match status" value="1"/>
</dbReference>
<dbReference type="InterPro" id="IPR002104">
    <property type="entry name" value="Integrase_catalytic"/>
</dbReference>
<keyword evidence="9" id="KW-1185">Reference proteome</keyword>
<comment type="caution">
    <text evidence="8">The sequence shown here is derived from an EMBL/GenBank/DDBJ whole genome shotgun (WGS) entry which is preliminary data.</text>
</comment>
<dbReference type="InterPro" id="IPR028259">
    <property type="entry name" value="AP2-like_int_N"/>
</dbReference>
<dbReference type="PANTHER" id="PTHR30349">
    <property type="entry name" value="PHAGE INTEGRASE-RELATED"/>
    <property type="match status" value="1"/>
</dbReference>
<dbReference type="Pfam" id="PF14659">
    <property type="entry name" value="Phage_int_SAM_3"/>
    <property type="match status" value="1"/>
</dbReference>
<feature type="domain" description="Core-binding (CB)" evidence="7">
    <location>
        <begin position="63"/>
        <end position="144"/>
    </location>
</feature>
<dbReference type="Proteomes" id="UP000587800">
    <property type="component" value="Unassembled WGS sequence"/>
</dbReference>
<dbReference type="EMBL" id="JAASUB010000006">
    <property type="protein sequence ID" value="MBC1509378.1"/>
    <property type="molecule type" value="Genomic_DNA"/>
</dbReference>
<sequence>MTIRKNKNGTYSIDISAKTNPITGKRIRVQRKGIKKYNEALKLEAKIREEINNNKFVEKNNVSISKIWSIYFDEIKENHKQSYINSQESSYRTHILPYFQNINIQNLTKENIKEFREYLLAIKLSPNTANKIILLLKKMFDIAIELNFIKINPAKLKKLTIEKKKMNFWTIEEFNIFLSLIKDEEYSWKVFFLTLYFTGMRLGEILALNWEDLNSFSSELNITKTFSMYKKQPLITTPKTKYSNRRISINNSLLNELQKWKFTQREILESYLLVQSSETQIFQNNHTYITKDKVQKKFISILNRDKNLNKIRLHDFRHSHVALLINNGEDYIVIKERLGHSSITTTIDVYGHLFPNKQKSTADKLDSFFSNW</sequence>
<dbReference type="RefSeq" id="WP_185395580.1">
    <property type="nucleotide sequence ID" value="NZ_JAASTZ010000005.1"/>
</dbReference>